<keyword evidence="6" id="KW-0963">Cytoplasm</keyword>
<evidence type="ECO:0000259" key="8">
    <source>
        <dbReference type="Pfam" id="PF01593"/>
    </source>
</evidence>
<reference evidence="10 12" key="2">
    <citation type="submission" date="2016-10" db="EMBL/GenBank/DDBJ databases">
        <authorList>
            <person name="de Groot N.N."/>
        </authorList>
    </citation>
    <scope>NUCLEOTIDE SEQUENCE [LARGE SCALE GENOMIC DNA]</scope>
    <source>
        <strain evidence="10 12">DSM 25947</strain>
    </source>
</reference>
<evidence type="ECO:0000256" key="6">
    <source>
        <dbReference type="RuleBase" id="RU364052"/>
    </source>
</evidence>
<protein>
    <recommendedName>
        <fullName evidence="6">Coproporphyrinogen III oxidase</fullName>
        <ecNumber evidence="6">1.3.3.15</ecNumber>
    </recommendedName>
</protein>
<dbReference type="PANTHER" id="PTHR42923:SF3">
    <property type="entry name" value="PROTOPORPHYRINOGEN OXIDASE"/>
    <property type="match status" value="1"/>
</dbReference>
<dbReference type="SUPFAM" id="SSF51905">
    <property type="entry name" value="FAD/NAD(P)-binding domain"/>
    <property type="match status" value="1"/>
</dbReference>
<evidence type="ECO:0000313" key="11">
    <source>
        <dbReference type="Proteomes" id="UP000023772"/>
    </source>
</evidence>
<sequence>MQKNQLNIAVIGAGLTGLTTAYYLKKFGFKVQVFEKNNHAGGVIQTHRKNGFVFESGPNTGSMGQEEAAELFEDLADDCTLEYANKSAEARWIWLNGKWHEMEMGGVKAITTPLFTWHDKFRILGEPFRKPGTDPNETIAQMVRRRMGKSFLRNAIDPFLSGVYAGDPETLVTRFALPKLYWLEQDYGSFIGGSIKQKKARKKEPPRKANRQVFSVENGLDNLIKALVKNIGDENIKLDCKQLEIKNTGDQEFSVDGESFTHVISTVGSHALENLFPFLPKEKMQTINKMKYAKVTQVVLGFNNWKGIPIKAFGGLVPSAEKRDVLGILLPGSFLKNRAPENGALLSVFMGGIKKPEMFEYSDEKIKEIAEREVREMMGLDSFEPDLMEIFRYPHAIPQYSFESEEKVQAISDLETEFKGLTLAGNMRDGIGMADRMKQGRTIANQFAEDYK</sequence>
<dbReference type="InterPro" id="IPR004572">
    <property type="entry name" value="Protoporphyrinogen_oxidase"/>
</dbReference>
<keyword evidence="7" id="KW-1133">Transmembrane helix</keyword>
<dbReference type="Proteomes" id="UP000023772">
    <property type="component" value="Chromosome"/>
</dbReference>
<accession>X5DET5</accession>
<feature type="transmembrane region" description="Helical" evidence="7">
    <location>
        <begin position="6"/>
        <end position="24"/>
    </location>
</feature>
<dbReference type="AlphaFoldDB" id="X5DET5"/>
<dbReference type="PRINTS" id="PR00419">
    <property type="entry name" value="ADXRDTASE"/>
</dbReference>
<dbReference type="NCBIfam" id="TIGR00562">
    <property type="entry name" value="proto_IX_ox"/>
    <property type="match status" value="1"/>
</dbReference>
<keyword evidence="2 6" id="KW-0285">Flavoprotein</keyword>
<dbReference type="Gene3D" id="3.90.660.20">
    <property type="entry name" value="Protoporphyrinogen oxidase, mitochondrial, domain 2"/>
    <property type="match status" value="1"/>
</dbReference>
<keyword evidence="4 6" id="KW-0560">Oxidoreductase</keyword>
<comment type="subcellular location">
    <subcellularLocation>
        <location evidence="6">Cytoplasm</location>
    </subcellularLocation>
</comment>
<dbReference type="EMBL" id="FOHT01000003">
    <property type="protein sequence ID" value="SES92061.1"/>
    <property type="molecule type" value="Genomic_DNA"/>
</dbReference>
<evidence type="ECO:0000256" key="4">
    <source>
        <dbReference type="ARBA" id="ARBA00023002"/>
    </source>
</evidence>
<dbReference type="HOGENOM" id="CLU_009629_3_0_10"/>
<dbReference type="Gene3D" id="3.50.50.60">
    <property type="entry name" value="FAD/NAD(P)-binding domain"/>
    <property type="match status" value="1"/>
</dbReference>
<dbReference type="InterPro" id="IPR050464">
    <property type="entry name" value="Zeta_carotene_desat/Oxidored"/>
</dbReference>
<dbReference type="EMBL" id="CP007451">
    <property type="protein sequence ID" value="AHW59549.1"/>
    <property type="molecule type" value="Genomic_DNA"/>
</dbReference>
<comment type="function">
    <text evidence="6">Involved in coproporphyrin-dependent heme b biosynthesis. Catalyzes the oxidation of coproporphyrinogen III to coproporphyrin III.</text>
</comment>
<evidence type="ECO:0000256" key="2">
    <source>
        <dbReference type="ARBA" id="ARBA00022630"/>
    </source>
</evidence>
<comment type="similarity">
    <text evidence="6">Belongs to the protoporphyrinogen/coproporphyrinogen oxidase family. Coproporphyrinogen III oxidase subfamily.</text>
</comment>
<feature type="domain" description="Amine oxidase" evidence="8">
    <location>
        <begin position="15"/>
        <end position="435"/>
    </location>
</feature>
<dbReference type="eggNOG" id="COG1232">
    <property type="taxonomic scope" value="Bacteria"/>
</dbReference>
<gene>
    <name evidence="9" type="ORF">FH5T_07935</name>
    <name evidence="10" type="ORF">SAMN05444285_103133</name>
</gene>
<comment type="catalytic activity">
    <reaction evidence="6">
        <text>coproporphyrinogen III + 3 O2 = coproporphyrin III + 3 H2O2</text>
        <dbReference type="Rhea" id="RHEA:43436"/>
        <dbReference type="ChEBI" id="CHEBI:15379"/>
        <dbReference type="ChEBI" id="CHEBI:16240"/>
        <dbReference type="ChEBI" id="CHEBI:57309"/>
        <dbReference type="ChEBI" id="CHEBI:131725"/>
        <dbReference type="EC" id="1.3.3.15"/>
    </reaction>
</comment>
<dbReference type="Pfam" id="PF01593">
    <property type="entry name" value="Amino_oxidase"/>
    <property type="match status" value="1"/>
</dbReference>
<dbReference type="Proteomes" id="UP000181981">
    <property type="component" value="Unassembled WGS sequence"/>
</dbReference>
<dbReference type="GO" id="GO:0006783">
    <property type="term" value="P:heme biosynthetic process"/>
    <property type="evidence" value="ECO:0007669"/>
    <property type="project" value="UniProtKB-UniRule"/>
</dbReference>
<dbReference type="PANTHER" id="PTHR42923">
    <property type="entry name" value="PROTOPORPHYRINOGEN OXIDASE"/>
    <property type="match status" value="1"/>
</dbReference>
<comment type="pathway">
    <text evidence="6">Porphyrin-containing compound metabolism; protoheme biosynthesis.</text>
</comment>
<proteinExistence type="inferred from homology"/>
<comment type="cofactor">
    <cofactor evidence="1 6">
        <name>FAD</name>
        <dbReference type="ChEBI" id="CHEBI:57692"/>
    </cofactor>
</comment>
<keyword evidence="7" id="KW-0812">Transmembrane</keyword>
<keyword evidence="3 6" id="KW-0274">FAD</keyword>
<evidence type="ECO:0000313" key="9">
    <source>
        <dbReference type="EMBL" id="AHW59549.1"/>
    </source>
</evidence>
<evidence type="ECO:0000256" key="5">
    <source>
        <dbReference type="ARBA" id="ARBA00023133"/>
    </source>
</evidence>
<dbReference type="GO" id="GO:0005737">
    <property type="term" value="C:cytoplasm"/>
    <property type="evidence" value="ECO:0007669"/>
    <property type="project" value="UniProtKB-SubCell"/>
</dbReference>
<evidence type="ECO:0000313" key="10">
    <source>
        <dbReference type="EMBL" id="SES92061.1"/>
    </source>
</evidence>
<dbReference type="GO" id="GO:0004729">
    <property type="term" value="F:oxygen-dependent protoporphyrinogen oxidase activity"/>
    <property type="evidence" value="ECO:0007669"/>
    <property type="project" value="UniProtKB-UniRule"/>
</dbReference>
<keyword evidence="11" id="KW-1185">Reference proteome</keyword>
<dbReference type="Gene3D" id="1.10.3110.10">
    <property type="entry name" value="protoporphyrinogen ix oxidase, domain 3"/>
    <property type="match status" value="1"/>
</dbReference>
<dbReference type="SUPFAM" id="SSF54373">
    <property type="entry name" value="FAD-linked reductases, C-terminal domain"/>
    <property type="match status" value="1"/>
</dbReference>
<keyword evidence="7" id="KW-0472">Membrane</keyword>
<dbReference type="InterPro" id="IPR002937">
    <property type="entry name" value="Amino_oxidase"/>
</dbReference>
<dbReference type="UniPathway" id="UPA00252"/>
<organism evidence="10 12">
    <name type="scientific">Draconibacterium orientale</name>
    <dbReference type="NCBI Taxonomy" id="1168034"/>
    <lineage>
        <taxon>Bacteria</taxon>
        <taxon>Pseudomonadati</taxon>
        <taxon>Bacteroidota</taxon>
        <taxon>Bacteroidia</taxon>
        <taxon>Marinilabiliales</taxon>
        <taxon>Prolixibacteraceae</taxon>
        <taxon>Draconibacterium</taxon>
    </lineage>
</organism>
<evidence type="ECO:0000256" key="7">
    <source>
        <dbReference type="SAM" id="Phobius"/>
    </source>
</evidence>
<evidence type="ECO:0000256" key="1">
    <source>
        <dbReference type="ARBA" id="ARBA00001974"/>
    </source>
</evidence>
<dbReference type="STRING" id="1168034.FH5T_07935"/>
<dbReference type="OrthoDB" id="9805195at2"/>
<reference evidence="9 11" key="1">
    <citation type="submission" date="2014-03" db="EMBL/GenBank/DDBJ databases">
        <title>Complete genome sequence of a deeply braunched marine Bacteroidia bacterium Draconibacterium orientale type strain FH5T.</title>
        <authorList>
            <person name="Li X."/>
            <person name="Wang X."/>
            <person name="Xie Z."/>
            <person name="Du Z."/>
            <person name="Chen G."/>
        </authorList>
    </citation>
    <scope>NUCLEOTIDE SEQUENCE [LARGE SCALE GENOMIC DNA]</scope>
    <source>
        <strain evidence="9 11">FH5</strain>
    </source>
</reference>
<dbReference type="RefSeq" id="WP_038557369.1">
    <property type="nucleotide sequence ID" value="NZ_FOHT01000003.1"/>
</dbReference>
<evidence type="ECO:0000313" key="12">
    <source>
        <dbReference type="Proteomes" id="UP000181981"/>
    </source>
</evidence>
<keyword evidence="5 6" id="KW-0350">Heme biosynthesis</keyword>
<evidence type="ECO:0000256" key="3">
    <source>
        <dbReference type="ARBA" id="ARBA00022827"/>
    </source>
</evidence>
<dbReference type="KEGG" id="dori:FH5T_07935"/>
<dbReference type="InterPro" id="IPR036188">
    <property type="entry name" value="FAD/NAD-bd_sf"/>
</dbReference>
<dbReference type="EC" id="1.3.3.15" evidence="6"/>
<name>X5DET5_9BACT</name>